<evidence type="ECO:0000313" key="1">
    <source>
        <dbReference type="EMBL" id="EDS99981.1"/>
    </source>
</evidence>
<dbReference type="Proteomes" id="UP000005463">
    <property type="component" value="Unassembled WGS sequence"/>
</dbReference>
<proteinExistence type="predicted"/>
<reference evidence="1 2" key="1">
    <citation type="submission" date="2008-03" db="EMBL/GenBank/DDBJ databases">
        <title>Sequencing of the draft genome and assembly of Burkholderia ambifaria IOP40-10.</title>
        <authorList>
            <consortium name="US DOE Joint Genome Institute (JGI-PGF)"/>
            <person name="Copeland A."/>
            <person name="Lucas S."/>
            <person name="Lapidus A."/>
            <person name="Glavina del Rio T."/>
            <person name="Dalin E."/>
            <person name="Tice H."/>
            <person name="Bruce D."/>
            <person name="Goodwin L."/>
            <person name="Pitluck S."/>
            <person name="Larimer F."/>
            <person name="Land M.L."/>
            <person name="Hauser L."/>
            <person name="Tiedje J."/>
            <person name="Richardson P."/>
        </authorList>
    </citation>
    <scope>NUCLEOTIDE SEQUENCE [LARGE SCALE GENOMIC DNA]</scope>
    <source>
        <strain evidence="1 2">IOP40-10</strain>
    </source>
</reference>
<evidence type="ECO:0000313" key="2">
    <source>
        <dbReference type="Proteomes" id="UP000005463"/>
    </source>
</evidence>
<dbReference type="RefSeq" id="WP_006755656.1">
    <property type="nucleotide sequence ID" value="NZ_ABLC01000373.1"/>
</dbReference>
<gene>
    <name evidence="1" type="ORF">BamIOP4010DRAFT_6501</name>
</gene>
<sequence>MTQLKVEFETLGLQVPTAQPIERMRHVSGCAATGPIKRARWKIV</sequence>
<accession>B1FR40</accession>
<dbReference type="PATRIC" id="fig|396596.7.peg.635"/>
<dbReference type="EMBL" id="ABLC01000373">
    <property type="protein sequence ID" value="EDS99981.1"/>
    <property type="molecule type" value="Genomic_DNA"/>
</dbReference>
<dbReference type="AlphaFoldDB" id="B1FR40"/>
<name>B1FR40_9BURK</name>
<comment type="caution">
    <text evidence="1">The sequence shown here is derived from an EMBL/GenBank/DDBJ whole genome shotgun (WGS) entry which is preliminary data.</text>
</comment>
<organism evidence="1 2">
    <name type="scientific">Burkholderia ambifaria IOP40-10</name>
    <dbReference type="NCBI Taxonomy" id="396596"/>
    <lineage>
        <taxon>Bacteria</taxon>
        <taxon>Pseudomonadati</taxon>
        <taxon>Pseudomonadota</taxon>
        <taxon>Betaproteobacteria</taxon>
        <taxon>Burkholderiales</taxon>
        <taxon>Burkholderiaceae</taxon>
        <taxon>Burkholderia</taxon>
        <taxon>Burkholderia cepacia complex</taxon>
    </lineage>
</organism>
<protein>
    <submittedName>
        <fullName evidence="1">Uncharacterized protein</fullName>
    </submittedName>
</protein>